<dbReference type="Pfam" id="PF01676">
    <property type="entry name" value="Metalloenzyme"/>
    <property type="match status" value="1"/>
</dbReference>
<accession>A0A1Q2ME26</accession>
<keyword evidence="17" id="KW-1185">Reference proteome</keyword>
<feature type="binding site" evidence="10 13">
    <location>
        <position position="454"/>
    </location>
    <ligand>
        <name>Mn(2+)</name>
        <dbReference type="ChEBI" id="CHEBI:29035"/>
        <label>2</label>
    </ligand>
</feature>
<dbReference type="UniPathway" id="UPA00109">
    <property type="reaction ID" value="UER00186"/>
</dbReference>
<dbReference type="AlphaFoldDB" id="A0A1Q2ME26"/>
<dbReference type="STRING" id="1851148.SMSP2_01256"/>
<evidence type="ECO:0000256" key="11">
    <source>
        <dbReference type="PIRSR" id="PIRSR001492-1"/>
    </source>
</evidence>
<dbReference type="GO" id="GO:0006096">
    <property type="term" value="P:glycolytic process"/>
    <property type="evidence" value="ECO:0007669"/>
    <property type="project" value="UniProtKB-UniRule"/>
</dbReference>
<keyword evidence="5 10" id="KW-0479">Metal-binding</keyword>
<gene>
    <name evidence="10 16" type="primary">gpmI</name>
    <name evidence="16" type="ORF">SMSP2_01256</name>
</gene>
<feature type="domain" description="Metalloenzyme" evidence="14">
    <location>
        <begin position="11"/>
        <end position="512"/>
    </location>
</feature>
<evidence type="ECO:0000256" key="2">
    <source>
        <dbReference type="ARBA" id="ARBA00004798"/>
    </source>
</evidence>
<evidence type="ECO:0000259" key="14">
    <source>
        <dbReference type="Pfam" id="PF01676"/>
    </source>
</evidence>
<proteinExistence type="inferred from homology"/>
<dbReference type="FunFam" id="3.40.1450.10:FF:000001">
    <property type="entry name" value="2,3-bisphosphoglycerate-independent phosphoglycerate mutase"/>
    <property type="match status" value="1"/>
</dbReference>
<dbReference type="Pfam" id="PF06415">
    <property type="entry name" value="iPGM_N"/>
    <property type="match status" value="1"/>
</dbReference>
<dbReference type="CDD" id="cd16010">
    <property type="entry name" value="iPGM"/>
    <property type="match status" value="1"/>
</dbReference>
<dbReference type="PANTHER" id="PTHR31637">
    <property type="entry name" value="2,3-BISPHOSPHOGLYCERATE-INDEPENDENT PHOSPHOGLYCERATE MUTASE"/>
    <property type="match status" value="1"/>
</dbReference>
<sequence length="524" mass="57780">MTESKVKLRKKPYVMIIRDGWGHNPNPADDKFNAIKVADTPADDMLMSEYPNTLIHTSGEDVGLPEGTMGNSEVGHQNIGAGRIVYQESVRLTLAIRDGSFFENETLLKAVENAKANGGKLHLMGLCSDIGVHSLLGHLYGLLELAKRNGLSEVYLHALTDGRDSPPTSGADYLQQIEAKMAQIGVGKIASIQGRFYGMDRDNRWERVVQAYENITRGNGGKAGSAAEAMKASYEKGETDEFVKPLCITDESGKPVALVEDGDSVIFFNFRGDRPREITRAFVDDDFNNFDRGKKLDITYVCMTEYDRTINAPVAFPKPAKMKNIFGEYTGDLGLRQFRCAETEKYAHVTFFFNDYREEPFPGEDRQIIPSPKVETYDLKPEMSAHEVCDTVLEHIDSGKYDIIVTNFANPDMVGHTGILEAAVKACHTVDLCVGRILDKVKELGGAALVLADHGNSEKMADGSADVPFTAHTTGDVPLVVFDEDFKNCKLRGGGRLADVVPTFLDMMGLEKPEEMTGESLIIR</sequence>
<dbReference type="GO" id="GO:0006007">
    <property type="term" value="P:glucose catabolic process"/>
    <property type="evidence" value="ECO:0007669"/>
    <property type="project" value="InterPro"/>
</dbReference>
<dbReference type="HAMAP" id="MF_01038">
    <property type="entry name" value="GpmI"/>
    <property type="match status" value="1"/>
</dbReference>
<evidence type="ECO:0000259" key="15">
    <source>
        <dbReference type="Pfam" id="PF06415"/>
    </source>
</evidence>
<feature type="binding site" evidence="10 12">
    <location>
        <position position="345"/>
    </location>
    <ligand>
        <name>substrate</name>
    </ligand>
</feature>
<comment type="cofactor">
    <cofactor evidence="10">
        <name>Mn(2+)</name>
        <dbReference type="ChEBI" id="CHEBI:29035"/>
    </cofactor>
    <text evidence="10">Binds 2 manganese ions per subunit.</text>
</comment>
<dbReference type="InterPro" id="IPR036646">
    <property type="entry name" value="PGAM_B_sf"/>
</dbReference>
<keyword evidence="6 10" id="KW-0324">Glycolysis</keyword>
<dbReference type="InterPro" id="IPR011258">
    <property type="entry name" value="BPG-indep_PGM_N"/>
</dbReference>
<comment type="similarity">
    <text evidence="3 10">Belongs to the BPG-independent phosphoglycerate mutase family.</text>
</comment>
<dbReference type="PANTHER" id="PTHR31637:SF0">
    <property type="entry name" value="2,3-BISPHOSPHOGLYCERATE-INDEPENDENT PHOSPHOGLYCERATE MUTASE"/>
    <property type="match status" value="1"/>
</dbReference>
<dbReference type="SUPFAM" id="SSF53649">
    <property type="entry name" value="Alkaline phosphatase-like"/>
    <property type="match status" value="1"/>
</dbReference>
<dbReference type="InterPro" id="IPR006124">
    <property type="entry name" value="Metalloenzyme"/>
</dbReference>
<feature type="binding site" evidence="10 13">
    <location>
        <position position="416"/>
    </location>
    <ligand>
        <name>Mn(2+)</name>
        <dbReference type="ChEBI" id="CHEBI:29035"/>
        <label>1</label>
    </ligand>
</feature>
<feature type="binding site" evidence="10 13">
    <location>
        <position position="453"/>
    </location>
    <ligand>
        <name>Mn(2+)</name>
        <dbReference type="ChEBI" id="CHEBI:29035"/>
        <label>2</label>
    </ligand>
</feature>
<feature type="binding site" evidence="10 13">
    <location>
        <position position="472"/>
    </location>
    <ligand>
        <name>Mn(2+)</name>
        <dbReference type="ChEBI" id="CHEBI:29035"/>
        <label>1</label>
    </ligand>
</feature>
<keyword evidence="8 10" id="KW-0413">Isomerase</keyword>
<evidence type="ECO:0000256" key="13">
    <source>
        <dbReference type="PIRSR" id="PIRSR001492-3"/>
    </source>
</evidence>
<feature type="active site" description="Phosphoserine intermediate" evidence="10 11">
    <location>
        <position position="72"/>
    </location>
</feature>
<evidence type="ECO:0000256" key="4">
    <source>
        <dbReference type="ARBA" id="ARBA00012026"/>
    </source>
</evidence>
<dbReference type="Proteomes" id="UP000188181">
    <property type="component" value="Chromosome"/>
</dbReference>
<comment type="pathway">
    <text evidence="2 10">Carbohydrate degradation; glycolysis; pyruvate from D-glyceraldehyde 3-phosphate: step 3/5.</text>
</comment>
<dbReference type="EMBL" id="CP019646">
    <property type="protein sequence ID" value="AQQ70894.1"/>
    <property type="molecule type" value="Genomic_DNA"/>
</dbReference>
<feature type="binding site" evidence="10 13">
    <location>
        <position position="72"/>
    </location>
    <ligand>
        <name>Mn(2+)</name>
        <dbReference type="ChEBI" id="CHEBI:29035"/>
        <label>2</label>
    </ligand>
</feature>
<organism evidence="16 17">
    <name type="scientific">Limihaloglobus sulfuriphilus</name>
    <dbReference type="NCBI Taxonomy" id="1851148"/>
    <lineage>
        <taxon>Bacteria</taxon>
        <taxon>Pseudomonadati</taxon>
        <taxon>Planctomycetota</taxon>
        <taxon>Phycisphaerae</taxon>
        <taxon>Sedimentisphaerales</taxon>
        <taxon>Sedimentisphaeraceae</taxon>
        <taxon>Limihaloglobus</taxon>
    </lineage>
</organism>
<evidence type="ECO:0000256" key="10">
    <source>
        <dbReference type="HAMAP-Rule" id="MF_01038"/>
    </source>
</evidence>
<dbReference type="EC" id="5.4.2.12" evidence="4 10"/>
<protein>
    <recommendedName>
        <fullName evidence="9 10">2,3-bisphosphoglycerate-independent phosphoglycerate mutase</fullName>
        <shortName evidence="10">BPG-independent PGAM</shortName>
        <shortName evidence="10">Phosphoglyceromutase</shortName>
        <shortName evidence="10">iPGM</shortName>
        <ecNumber evidence="4 10">5.4.2.12</ecNumber>
    </recommendedName>
</protein>
<dbReference type="KEGG" id="pbas:SMSP2_01256"/>
<name>A0A1Q2ME26_9BACT</name>
<feature type="binding site" evidence="10 12">
    <location>
        <begin position="271"/>
        <end position="274"/>
    </location>
    <ligand>
        <name>substrate</name>
    </ligand>
</feature>
<reference evidence="17" key="1">
    <citation type="submission" date="2017-02" db="EMBL/GenBank/DDBJ databases">
        <title>Comparative genomics and description of representatives of a novel lineage of planctomycetes thriving in anoxic sediments.</title>
        <authorList>
            <person name="Spring S."/>
            <person name="Bunk B."/>
            <person name="Sproer C."/>
        </authorList>
    </citation>
    <scope>NUCLEOTIDE SEQUENCE [LARGE SCALE GENOMIC DNA]</scope>
    <source>
        <strain evidence="17">SM-Chi-D1</strain>
    </source>
</reference>
<feature type="binding site" evidence="10 12">
    <location>
        <position position="195"/>
    </location>
    <ligand>
        <name>substrate</name>
    </ligand>
</feature>
<comment type="subunit">
    <text evidence="10">Monomer.</text>
</comment>
<comment type="catalytic activity">
    <reaction evidence="1 10">
        <text>(2R)-2-phosphoglycerate = (2R)-3-phosphoglycerate</text>
        <dbReference type="Rhea" id="RHEA:15901"/>
        <dbReference type="ChEBI" id="CHEBI:58272"/>
        <dbReference type="ChEBI" id="CHEBI:58289"/>
        <dbReference type="EC" id="5.4.2.12"/>
    </reaction>
</comment>
<dbReference type="GO" id="GO:0004619">
    <property type="term" value="F:phosphoglycerate mutase activity"/>
    <property type="evidence" value="ECO:0007669"/>
    <property type="project" value="UniProtKB-UniRule"/>
</dbReference>
<dbReference type="PIRSF" id="PIRSF001492">
    <property type="entry name" value="IPGAM"/>
    <property type="match status" value="1"/>
</dbReference>
<evidence type="ECO:0000256" key="1">
    <source>
        <dbReference type="ARBA" id="ARBA00000370"/>
    </source>
</evidence>
<dbReference type="InterPro" id="IPR017850">
    <property type="entry name" value="Alkaline_phosphatase_core_sf"/>
</dbReference>
<evidence type="ECO:0000256" key="6">
    <source>
        <dbReference type="ARBA" id="ARBA00023152"/>
    </source>
</evidence>
<feature type="domain" description="BPG-independent PGAM N-terminal" evidence="15">
    <location>
        <begin position="94"/>
        <end position="307"/>
    </location>
</feature>
<feature type="binding site" evidence="10 13">
    <location>
        <position position="412"/>
    </location>
    <ligand>
        <name>Mn(2+)</name>
        <dbReference type="ChEBI" id="CHEBI:29035"/>
        <label>1</label>
    </ligand>
</feature>
<feature type="binding site" evidence="10 12">
    <location>
        <begin position="163"/>
        <end position="164"/>
    </location>
    <ligand>
        <name>substrate</name>
    </ligand>
</feature>
<feature type="binding site" evidence="10 12">
    <location>
        <position position="201"/>
    </location>
    <ligand>
        <name>substrate</name>
    </ligand>
</feature>
<evidence type="ECO:0000256" key="12">
    <source>
        <dbReference type="PIRSR" id="PIRSR001492-2"/>
    </source>
</evidence>
<evidence type="ECO:0000256" key="8">
    <source>
        <dbReference type="ARBA" id="ARBA00023235"/>
    </source>
</evidence>
<evidence type="ECO:0000256" key="5">
    <source>
        <dbReference type="ARBA" id="ARBA00022723"/>
    </source>
</evidence>
<dbReference type="SUPFAM" id="SSF64158">
    <property type="entry name" value="2,3-Bisphosphoglycerate-independent phosphoglycerate mutase, substrate-binding domain"/>
    <property type="match status" value="1"/>
</dbReference>
<keyword evidence="7 10" id="KW-0464">Manganese</keyword>
<evidence type="ECO:0000256" key="3">
    <source>
        <dbReference type="ARBA" id="ARBA00008819"/>
    </source>
</evidence>
<evidence type="ECO:0000313" key="16">
    <source>
        <dbReference type="EMBL" id="AQQ70894.1"/>
    </source>
</evidence>
<evidence type="ECO:0000256" key="7">
    <source>
        <dbReference type="ARBA" id="ARBA00023211"/>
    </source>
</evidence>
<feature type="binding site" evidence="10 12">
    <location>
        <position position="133"/>
    </location>
    <ligand>
        <name>substrate</name>
    </ligand>
</feature>
<dbReference type="GO" id="GO:0005829">
    <property type="term" value="C:cytosol"/>
    <property type="evidence" value="ECO:0007669"/>
    <property type="project" value="TreeGrafter"/>
</dbReference>
<evidence type="ECO:0000313" key="17">
    <source>
        <dbReference type="Proteomes" id="UP000188181"/>
    </source>
</evidence>
<comment type="function">
    <text evidence="10">Catalyzes the interconversion of 2-phosphoglycerate and 3-phosphoglycerate.</text>
</comment>
<evidence type="ECO:0000256" key="9">
    <source>
        <dbReference type="ARBA" id="ARBA00071648"/>
    </source>
</evidence>
<dbReference type="Gene3D" id="3.40.1450.10">
    <property type="entry name" value="BPG-independent phosphoglycerate mutase, domain B"/>
    <property type="match status" value="1"/>
</dbReference>
<dbReference type="InterPro" id="IPR005995">
    <property type="entry name" value="Pgm_bpd_ind"/>
</dbReference>
<feature type="binding site" evidence="10 13">
    <location>
        <position position="19"/>
    </location>
    <ligand>
        <name>Mn(2+)</name>
        <dbReference type="ChEBI" id="CHEBI:29035"/>
        <label>2</label>
    </ligand>
</feature>
<dbReference type="GO" id="GO:0030145">
    <property type="term" value="F:manganese ion binding"/>
    <property type="evidence" value="ECO:0007669"/>
    <property type="project" value="UniProtKB-UniRule"/>
</dbReference>
<dbReference type="Gene3D" id="3.40.720.10">
    <property type="entry name" value="Alkaline Phosphatase, subunit A"/>
    <property type="match status" value="1"/>
</dbReference>
<dbReference type="NCBIfam" id="TIGR01307">
    <property type="entry name" value="pgm_bpd_ind"/>
    <property type="match status" value="1"/>
</dbReference>